<name>A0A0F5FIK1_9HYPH</name>
<gene>
    <name evidence="1" type="ORF">VE25_18855</name>
</gene>
<keyword evidence="2" id="KW-1185">Reference proteome</keyword>
<dbReference type="RefSeq" id="WP_046110219.1">
    <property type="nucleotide sequence ID" value="NZ_JZEX01000166.1"/>
</dbReference>
<sequence length="245" mass="27304">MYAFGNETTIPGLHCAFPDETIAFLTALGFRLTYEMRRPYLYLAFAWHGVELHYAAAPKDLDVDAEDTGGCLVLVDEAAPYHEAFTAAMRKAYGKVLVTGRPRMTRFRPGQSRFSLIDPSGNTFIFVERDEPEDLEYGGAAHLEGLERVLDNARILRDFKTDYAGAGRVIDTGLRRHPDASAVIRFRAFAMRAELAMFIEDADGARQALAGLRAVNLAPAEREGLTEDLAREQDVVGWLEDKRAD</sequence>
<dbReference type="InterPro" id="IPR029068">
    <property type="entry name" value="Glyas_Bleomycin-R_OHBP_Dase"/>
</dbReference>
<dbReference type="STRING" id="443610.VE25_18855"/>
<dbReference type="AlphaFoldDB" id="A0A0F5FIK1"/>
<protein>
    <submittedName>
        <fullName evidence="1">Glyoxalase</fullName>
    </submittedName>
</protein>
<dbReference type="Proteomes" id="UP000033632">
    <property type="component" value="Unassembled WGS sequence"/>
</dbReference>
<reference evidence="1 2" key="1">
    <citation type="submission" date="2015-03" db="EMBL/GenBank/DDBJ databases">
        <authorList>
            <person name="Hassan Y.I."/>
            <person name="Lepp D."/>
            <person name="Li X.-Z."/>
            <person name="Zhou T."/>
        </authorList>
    </citation>
    <scope>NUCLEOTIDE SEQUENCE [LARGE SCALE GENOMIC DNA]</scope>
    <source>
        <strain evidence="1 2">BD-c194</strain>
    </source>
</reference>
<dbReference type="Gene3D" id="3.10.180.10">
    <property type="entry name" value="2,3-Dihydroxybiphenyl 1,2-Dioxygenase, domain 1"/>
    <property type="match status" value="1"/>
</dbReference>
<accession>A0A0F5FIK1</accession>
<comment type="caution">
    <text evidence="1">The sequence shown here is derived from an EMBL/GenBank/DDBJ whole genome shotgun (WGS) entry which is preliminary data.</text>
</comment>
<organism evidence="1 2">
    <name type="scientific">Devosia geojensis</name>
    <dbReference type="NCBI Taxonomy" id="443610"/>
    <lineage>
        <taxon>Bacteria</taxon>
        <taxon>Pseudomonadati</taxon>
        <taxon>Pseudomonadota</taxon>
        <taxon>Alphaproteobacteria</taxon>
        <taxon>Hyphomicrobiales</taxon>
        <taxon>Devosiaceae</taxon>
        <taxon>Devosia</taxon>
    </lineage>
</organism>
<dbReference type="SUPFAM" id="SSF54593">
    <property type="entry name" value="Glyoxalase/Bleomycin resistance protein/Dihydroxybiphenyl dioxygenase"/>
    <property type="match status" value="1"/>
</dbReference>
<dbReference type="PATRIC" id="fig|443610.3.peg.2081"/>
<dbReference type="EMBL" id="JZEX01000166">
    <property type="protein sequence ID" value="KKB08410.1"/>
    <property type="molecule type" value="Genomic_DNA"/>
</dbReference>
<evidence type="ECO:0000313" key="2">
    <source>
        <dbReference type="Proteomes" id="UP000033632"/>
    </source>
</evidence>
<evidence type="ECO:0000313" key="1">
    <source>
        <dbReference type="EMBL" id="KKB08410.1"/>
    </source>
</evidence>
<proteinExistence type="predicted"/>
<dbReference type="OrthoDB" id="7951132at2"/>